<sequence length="554" mass="59336">MRPAYGAGFGIRDAIPPPSVPERQKDDAKSRGIRYQLGLHFMGISAPQSGWLEHAPEYEFIIQAGEVAKRLKPRLPAPPVAGPLTEDELKAMLPVGQPFLRVEERTAVRLPEPVDYFCIDVWEERVNLLSSTPSRKLLGQCYVPLEQRFNKRPCSWSIINKDTKEVGLIICRFFLGTTPAPVRSLHVVRGATRANELRLVWDPPTSDGDLPLRGYRIEAREPQYGGRISAGGMPGYLDEPRTASAPASSEPGVTLKNLSGNTVYIIRVWAVNEAGAGPAAEVMGQTGAVSPGLCGTARAATEGEEQALVLEWEPPSDNGGADLVAYRLWLRPVFQDGLGGFFPASNYIDLGLFEHVGEAAATQKAPVKLDQLPSCSGCLCSVAAINSSGLTGQSSEAPVVWAHDPEREKEIFELGSSPRSGLSGPPGSREERNKDAAHLGKGISASTFLGSSPDSTHLTVPRATGARGSQGPRETAKVSPAQSPLPQFKEPVTTGWADPVSEGLTGTSTERHQVALAASEAAKAAESNDSVRPRPTWEISKRGSLSARPKALNP</sequence>
<accession>A0A9P1DB46</accession>
<dbReference type="CDD" id="cd00063">
    <property type="entry name" value="FN3"/>
    <property type="match status" value="1"/>
</dbReference>
<gene>
    <name evidence="3" type="ORF">C1SCF055_LOCUS31899</name>
</gene>
<name>A0A9P1DB46_9DINO</name>
<comment type="caution">
    <text evidence="3">The sequence shown here is derived from an EMBL/GenBank/DDBJ whole genome shotgun (WGS) entry which is preliminary data.</text>
</comment>
<feature type="region of interest" description="Disordered" evidence="1">
    <location>
        <begin position="411"/>
        <end position="554"/>
    </location>
</feature>
<feature type="compositionally biased region" description="Low complexity" evidence="1">
    <location>
        <begin position="413"/>
        <end position="427"/>
    </location>
</feature>
<dbReference type="Proteomes" id="UP001152797">
    <property type="component" value="Unassembled WGS sequence"/>
</dbReference>
<feature type="domain" description="Fibronectin type-III" evidence="2">
    <location>
        <begin position="181"/>
        <end position="292"/>
    </location>
</feature>
<dbReference type="InterPro" id="IPR013783">
    <property type="entry name" value="Ig-like_fold"/>
</dbReference>
<feature type="compositionally biased region" description="Low complexity" evidence="1">
    <location>
        <begin position="515"/>
        <end position="527"/>
    </location>
</feature>
<evidence type="ECO:0000256" key="1">
    <source>
        <dbReference type="SAM" id="MobiDB-lite"/>
    </source>
</evidence>
<dbReference type="OrthoDB" id="504170at2759"/>
<dbReference type="Gene3D" id="2.60.40.10">
    <property type="entry name" value="Immunoglobulins"/>
    <property type="match status" value="2"/>
</dbReference>
<evidence type="ECO:0000313" key="5">
    <source>
        <dbReference type="EMBL" id="CAL4793554.1"/>
    </source>
</evidence>
<proteinExistence type="predicted"/>
<evidence type="ECO:0000313" key="3">
    <source>
        <dbReference type="EMBL" id="CAI4006242.1"/>
    </source>
</evidence>
<dbReference type="SUPFAM" id="SSF49265">
    <property type="entry name" value="Fibronectin type III"/>
    <property type="match status" value="1"/>
</dbReference>
<dbReference type="SMART" id="SM00060">
    <property type="entry name" value="FN3"/>
    <property type="match status" value="1"/>
</dbReference>
<feature type="compositionally biased region" description="Basic and acidic residues" evidence="1">
    <location>
        <begin position="428"/>
        <end position="438"/>
    </location>
</feature>
<evidence type="ECO:0000313" key="6">
    <source>
        <dbReference type="Proteomes" id="UP001152797"/>
    </source>
</evidence>
<feature type="region of interest" description="Disordered" evidence="1">
    <location>
        <begin position="1"/>
        <end position="28"/>
    </location>
</feature>
<dbReference type="AlphaFoldDB" id="A0A9P1DB46"/>
<dbReference type="EMBL" id="CAMXCT030003780">
    <property type="protein sequence ID" value="CAL4793554.1"/>
    <property type="molecule type" value="Genomic_DNA"/>
</dbReference>
<dbReference type="PROSITE" id="PS50853">
    <property type="entry name" value="FN3"/>
    <property type="match status" value="1"/>
</dbReference>
<dbReference type="EMBL" id="CAMXCT020003780">
    <property type="protein sequence ID" value="CAL1159617.1"/>
    <property type="molecule type" value="Genomic_DNA"/>
</dbReference>
<dbReference type="InterPro" id="IPR003961">
    <property type="entry name" value="FN3_dom"/>
</dbReference>
<organism evidence="3">
    <name type="scientific">Cladocopium goreaui</name>
    <dbReference type="NCBI Taxonomy" id="2562237"/>
    <lineage>
        <taxon>Eukaryota</taxon>
        <taxon>Sar</taxon>
        <taxon>Alveolata</taxon>
        <taxon>Dinophyceae</taxon>
        <taxon>Suessiales</taxon>
        <taxon>Symbiodiniaceae</taxon>
        <taxon>Cladocopium</taxon>
    </lineage>
</organism>
<dbReference type="EMBL" id="CAMXCT010003780">
    <property type="protein sequence ID" value="CAI4006242.1"/>
    <property type="molecule type" value="Genomic_DNA"/>
</dbReference>
<dbReference type="Pfam" id="PF00041">
    <property type="entry name" value="fn3"/>
    <property type="match status" value="1"/>
</dbReference>
<protein>
    <submittedName>
        <fullName evidence="5">Retrovirus-related Pol polyprotein from transposon TNT 1-94</fullName>
    </submittedName>
</protein>
<dbReference type="InterPro" id="IPR036116">
    <property type="entry name" value="FN3_sf"/>
</dbReference>
<keyword evidence="6" id="KW-1185">Reference proteome</keyword>
<reference evidence="3" key="1">
    <citation type="submission" date="2022-10" db="EMBL/GenBank/DDBJ databases">
        <authorList>
            <person name="Chen Y."/>
            <person name="Dougan E. K."/>
            <person name="Chan C."/>
            <person name="Rhodes N."/>
            <person name="Thang M."/>
        </authorList>
    </citation>
    <scope>NUCLEOTIDE SEQUENCE</scope>
</reference>
<reference evidence="4" key="2">
    <citation type="submission" date="2024-04" db="EMBL/GenBank/DDBJ databases">
        <authorList>
            <person name="Chen Y."/>
            <person name="Shah S."/>
            <person name="Dougan E. K."/>
            <person name="Thang M."/>
            <person name="Chan C."/>
        </authorList>
    </citation>
    <scope>NUCLEOTIDE SEQUENCE [LARGE SCALE GENOMIC DNA]</scope>
</reference>
<evidence type="ECO:0000313" key="4">
    <source>
        <dbReference type="EMBL" id="CAL1159617.1"/>
    </source>
</evidence>
<feature type="compositionally biased region" description="Polar residues" evidence="1">
    <location>
        <begin position="444"/>
        <end position="458"/>
    </location>
</feature>
<evidence type="ECO:0000259" key="2">
    <source>
        <dbReference type="PROSITE" id="PS50853"/>
    </source>
</evidence>